<evidence type="ECO:0000259" key="1">
    <source>
        <dbReference type="Pfam" id="PF20515"/>
    </source>
</evidence>
<dbReference type="Pfam" id="PF20515">
    <property type="entry name" value="2OG-FeII_Oxy_6"/>
    <property type="match status" value="1"/>
</dbReference>
<accession>F4RUF0</accession>
<dbReference type="OrthoDB" id="2501343at2759"/>
<keyword evidence="3" id="KW-1185">Reference proteome</keyword>
<dbReference type="Proteomes" id="UP000001072">
    <property type="component" value="Unassembled WGS sequence"/>
</dbReference>
<gene>
    <name evidence="2" type="ORF">MELLADRAFT_108832</name>
</gene>
<dbReference type="AlphaFoldDB" id="F4RUF0"/>
<name>F4RUF0_MELLP</name>
<dbReference type="VEuPathDB" id="FungiDB:MELLADRAFT_108832"/>
<sequence>MYAAGFRPGFDPLVKAAVYAFNATTRAKLWRTQEDLTHQGNLPAIEDFFAERFVNLSSYTFESNTEIASHTGAPFHIEHHTSNSETYNAWNVRVVPSRGKITRFGCACQINQTLVDIINQVNEMCVDMNDEEWAIFVELF</sequence>
<feature type="domain" description="Tet-like 2OG-Fe(II) oxygenase" evidence="1">
    <location>
        <begin position="1"/>
        <end position="85"/>
    </location>
</feature>
<dbReference type="EMBL" id="GL883121">
    <property type="protein sequence ID" value="EGG03923.1"/>
    <property type="molecule type" value="Genomic_DNA"/>
</dbReference>
<reference evidence="3" key="1">
    <citation type="journal article" date="2011" name="Proc. Natl. Acad. Sci. U.S.A.">
        <title>Obligate biotrophy features unraveled by the genomic analysis of rust fungi.</title>
        <authorList>
            <person name="Duplessis S."/>
            <person name="Cuomo C.A."/>
            <person name="Lin Y.-C."/>
            <person name="Aerts A."/>
            <person name="Tisserant E."/>
            <person name="Veneault-Fourrey C."/>
            <person name="Joly D.L."/>
            <person name="Hacquard S."/>
            <person name="Amselem J."/>
            <person name="Cantarel B.L."/>
            <person name="Chiu R."/>
            <person name="Coutinho P.M."/>
            <person name="Feau N."/>
            <person name="Field M."/>
            <person name="Frey P."/>
            <person name="Gelhaye E."/>
            <person name="Goldberg J."/>
            <person name="Grabherr M.G."/>
            <person name="Kodira C.D."/>
            <person name="Kohler A."/>
            <person name="Kuees U."/>
            <person name="Lindquist E.A."/>
            <person name="Lucas S.M."/>
            <person name="Mago R."/>
            <person name="Mauceli E."/>
            <person name="Morin E."/>
            <person name="Murat C."/>
            <person name="Pangilinan J.L."/>
            <person name="Park R."/>
            <person name="Pearson M."/>
            <person name="Quesneville H."/>
            <person name="Rouhier N."/>
            <person name="Sakthikumar S."/>
            <person name="Salamov A.A."/>
            <person name="Schmutz J."/>
            <person name="Selles B."/>
            <person name="Shapiro H."/>
            <person name="Tanguay P."/>
            <person name="Tuskan G.A."/>
            <person name="Henrissat B."/>
            <person name="Van de Peer Y."/>
            <person name="Rouze P."/>
            <person name="Ellis J.G."/>
            <person name="Dodds P.N."/>
            <person name="Schein J.E."/>
            <person name="Zhong S."/>
            <person name="Hamelin R.C."/>
            <person name="Grigoriev I.V."/>
            <person name="Szabo L.J."/>
            <person name="Martin F."/>
        </authorList>
    </citation>
    <scope>NUCLEOTIDE SEQUENCE [LARGE SCALE GENOMIC DNA]</scope>
    <source>
        <strain evidence="3">98AG31 / pathotype 3-4-7</strain>
    </source>
</reference>
<dbReference type="RefSeq" id="XP_007412716.1">
    <property type="nucleotide sequence ID" value="XM_007412654.1"/>
</dbReference>
<proteinExistence type="predicted"/>
<organism evidence="3">
    <name type="scientific">Melampsora larici-populina (strain 98AG31 / pathotype 3-4-7)</name>
    <name type="common">Poplar leaf rust fungus</name>
    <dbReference type="NCBI Taxonomy" id="747676"/>
    <lineage>
        <taxon>Eukaryota</taxon>
        <taxon>Fungi</taxon>
        <taxon>Dikarya</taxon>
        <taxon>Basidiomycota</taxon>
        <taxon>Pucciniomycotina</taxon>
        <taxon>Pucciniomycetes</taxon>
        <taxon>Pucciniales</taxon>
        <taxon>Melampsoraceae</taxon>
        <taxon>Melampsora</taxon>
    </lineage>
</organism>
<evidence type="ECO:0000313" key="3">
    <source>
        <dbReference type="Proteomes" id="UP000001072"/>
    </source>
</evidence>
<dbReference type="KEGG" id="mlr:MELLADRAFT_108832"/>
<protein>
    <recommendedName>
        <fullName evidence="1">Tet-like 2OG-Fe(II) oxygenase domain-containing protein</fullName>
    </recommendedName>
</protein>
<evidence type="ECO:0000313" key="2">
    <source>
        <dbReference type="EMBL" id="EGG03923.1"/>
    </source>
</evidence>
<dbReference type="InParanoid" id="F4RUF0"/>
<dbReference type="InterPro" id="IPR046798">
    <property type="entry name" value="2OG-FeII_Oxy_6"/>
</dbReference>
<dbReference type="HOGENOM" id="CLU_1835593_0_0_1"/>
<dbReference type="GeneID" id="18923575"/>